<evidence type="ECO:0000313" key="2">
    <source>
        <dbReference type="Proteomes" id="UP000006701"/>
    </source>
</evidence>
<accession>A1C8W2</accession>
<dbReference type="RefSeq" id="XP_001275175.1">
    <property type="nucleotide sequence ID" value="XM_001275174.1"/>
</dbReference>
<name>A1C8W2_ASPCL</name>
<proteinExistence type="predicted"/>
<dbReference type="OrthoDB" id="2305901at2759"/>
<evidence type="ECO:0000313" key="1">
    <source>
        <dbReference type="EMBL" id="EAW13749.1"/>
    </source>
</evidence>
<dbReference type="Proteomes" id="UP000006701">
    <property type="component" value="Unassembled WGS sequence"/>
</dbReference>
<dbReference type="HOGENOM" id="CLU_1677423_0_0_1"/>
<evidence type="ECO:0008006" key="3">
    <source>
        <dbReference type="Google" id="ProtNLM"/>
    </source>
</evidence>
<sequence length="157" mass="17778">MCDKYISAEALILPYWYMLFRHLAMSHTFNILSLHIPSSPIFMEAALPETPLVALEELAIQIPPEAMSMMARTCKSIRNLNLTLRDNGEYSYVDSMESGFLSQISQLTQLRFLKVFVPKLVRIKSEDLLSLRALKYLKDLSLTGAGALMPQTSEMTT</sequence>
<gene>
    <name evidence="1" type="ORF">ACLA_044690</name>
</gene>
<dbReference type="KEGG" id="act:ACLA_044690"/>
<keyword evidence="2" id="KW-1185">Reference proteome</keyword>
<protein>
    <recommendedName>
        <fullName evidence="3">F-box domain protein</fullName>
    </recommendedName>
</protein>
<dbReference type="AlphaFoldDB" id="A1C8W2"/>
<dbReference type="EMBL" id="DS027046">
    <property type="protein sequence ID" value="EAW13749.1"/>
    <property type="molecule type" value="Genomic_DNA"/>
</dbReference>
<organism evidence="1 2">
    <name type="scientific">Aspergillus clavatus (strain ATCC 1007 / CBS 513.65 / DSM 816 / NCTC 3887 / NRRL 1 / QM 1276 / 107)</name>
    <dbReference type="NCBI Taxonomy" id="344612"/>
    <lineage>
        <taxon>Eukaryota</taxon>
        <taxon>Fungi</taxon>
        <taxon>Dikarya</taxon>
        <taxon>Ascomycota</taxon>
        <taxon>Pezizomycotina</taxon>
        <taxon>Eurotiomycetes</taxon>
        <taxon>Eurotiomycetidae</taxon>
        <taxon>Eurotiales</taxon>
        <taxon>Aspergillaceae</taxon>
        <taxon>Aspergillus</taxon>
        <taxon>Aspergillus subgen. Fumigati</taxon>
    </lineage>
</organism>
<reference evidence="1 2" key="1">
    <citation type="journal article" date="2008" name="PLoS Genet.">
        <title>Genomic islands in the pathogenic filamentous fungus Aspergillus fumigatus.</title>
        <authorList>
            <person name="Fedorova N.D."/>
            <person name="Khaldi N."/>
            <person name="Joardar V.S."/>
            <person name="Maiti R."/>
            <person name="Amedeo P."/>
            <person name="Anderson M.J."/>
            <person name="Crabtree J."/>
            <person name="Silva J.C."/>
            <person name="Badger J.H."/>
            <person name="Albarraq A."/>
            <person name="Angiuoli S."/>
            <person name="Bussey H."/>
            <person name="Bowyer P."/>
            <person name="Cotty P.J."/>
            <person name="Dyer P.S."/>
            <person name="Egan A."/>
            <person name="Galens K."/>
            <person name="Fraser-Liggett C.M."/>
            <person name="Haas B.J."/>
            <person name="Inman J.M."/>
            <person name="Kent R."/>
            <person name="Lemieux S."/>
            <person name="Malavazi I."/>
            <person name="Orvis J."/>
            <person name="Roemer T."/>
            <person name="Ronning C.M."/>
            <person name="Sundaram J.P."/>
            <person name="Sutton G."/>
            <person name="Turner G."/>
            <person name="Venter J.C."/>
            <person name="White O.R."/>
            <person name="Whitty B.R."/>
            <person name="Youngman P."/>
            <person name="Wolfe K.H."/>
            <person name="Goldman G.H."/>
            <person name="Wortman J.R."/>
            <person name="Jiang B."/>
            <person name="Denning D.W."/>
            <person name="Nierman W.C."/>
        </authorList>
    </citation>
    <scope>NUCLEOTIDE SEQUENCE [LARGE SCALE GENOMIC DNA]</scope>
    <source>
        <strain evidence="2">ATCC 1007 / CBS 513.65 / DSM 816 / NCTC 3887 / NRRL 1</strain>
    </source>
</reference>
<dbReference type="GeneID" id="4707247"/>
<dbReference type="VEuPathDB" id="FungiDB:ACLA_044690"/>